<protein>
    <submittedName>
        <fullName evidence="1">Uncharacterized protein</fullName>
    </submittedName>
</protein>
<sequence>MYRIRQDSLFSLEELLEMSPKETYSLLFETLDIIPFLRVVSKKTIYGATDSVKLYATMLISLFVPGGTNSDY</sequence>
<dbReference type="AlphaFoldDB" id="A0A7I8DA90"/>
<dbReference type="KEGG" id="eff:skT53_20830"/>
<evidence type="ECO:0000313" key="1">
    <source>
        <dbReference type="EMBL" id="BCJ87098.1"/>
    </source>
</evidence>
<dbReference type="EMBL" id="AP023366">
    <property type="protein sequence ID" value="BCJ87098.1"/>
    <property type="molecule type" value="Genomic_DNA"/>
</dbReference>
<dbReference type="Proteomes" id="UP000593802">
    <property type="component" value="Chromosome"/>
</dbReference>
<evidence type="ECO:0000313" key="2">
    <source>
        <dbReference type="Proteomes" id="UP000593802"/>
    </source>
</evidence>
<name>A0A7I8DA90_9BACL</name>
<gene>
    <name evidence="1" type="ORF">skT53_20830</name>
</gene>
<keyword evidence="2" id="KW-1185">Reference proteome</keyword>
<reference evidence="1 2" key="1">
    <citation type="submission" date="2020-08" db="EMBL/GenBank/DDBJ databases">
        <title>Complete Genome Sequence of Effusibacillus dendaii Strain skT53, Isolated from Farmland soil.</title>
        <authorList>
            <person name="Konishi T."/>
            <person name="Kawasaki H."/>
        </authorList>
    </citation>
    <scope>NUCLEOTIDE SEQUENCE [LARGE SCALE GENOMIC DNA]</scope>
    <source>
        <strain evidence="2">skT53</strain>
    </source>
</reference>
<accession>A0A7I8DA90</accession>
<organism evidence="1 2">
    <name type="scientific">Effusibacillus dendaii</name>
    <dbReference type="NCBI Taxonomy" id="2743772"/>
    <lineage>
        <taxon>Bacteria</taxon>
        <taxon>Bacillati</taxon>
        <taxon>Bacillota</taxon>
        <taxon>Bacilli</taxon>
        <taxon>Bacillales</taxon>
        <taxon>Alicyclobacillaceae</taxon>
        <taxon>Effusibacillus</taxon>
    </lineage>
</organism>
<proteinExistence type="predicted"/>